<protein>
    <recommendedName>
        <fullName evidence="4">Secreted protein</fullName>
    </recommendedName>
</protein>
<name>A0ABR3NYG5_9TELE</name>
<dbReference type="EMBL" id="JAYMGO010000001">
    <property type="protein sequence ID" value="KAL1282093.1"/>
    <property type="molecule type" value="Genomic_DNA"/>
</dbReference>
<feature type="chain" id="PRO_5045870828" description="Secreted protein" evidence="1">
    <location>
        <begin position="17"/>
        <end position="97"/>
    </location>
</feature>
<sequence length="97" mass="10497">MTLTFGLTVGLRGVASFIVTPLSCATAKGVVKATVVTTAVNIRAVYHAIKTIRMTVTHMERVNDGGREREREKEIKAEIENNVAHKTGCIRTVSVGD</sequence>
<proteinExistence type="predicted"/>
<accession>A0ABR3NYG5</accession>
<feature type="signal peptide" evidence="1">
    <location>
        <begin position="1"/>
        <end position="16"/>
    </location>
</feature>
<evidence type="ECO:0000313" key="2">
    <source>
        <dbReference type="EMBL" id="KAL1282093.1"/>
    </source>
</evidence>
<gene>
    <name evidence="2" type="ORF">QQF64_000896</name>
</gene>
<evidence type="ECO:0008006" key="4">
    <source>
        <dbReference type="Google" id="ProtNLM"/>
    </source>
</evidence>
<evidence type="ECO:0000256" key="1">
    <source>
        <dbReference type="SAM" id="SignalP"/>
    </source>
</evidence>
<organism evidence="2 3">
    <name type="scientific">Cirrhinus molitorella</name>
    <name type="common">mud carp</name>
    <dbReference type="NCBI Taxonomy" id="172907"/>
    <lineage>
        <taxon>Eukaryota</taxon>
        <taxon>Metazoa</taxon>
        <taxon>Chordata</taxon>
        <taxon>Craniata</taxon>
        <taxon>Vertebrata</taxon>
        <taxon>Euteleostomi</taxon>
        <taxon>Actinopterygii</taxon>
        <taxon>Neopterygii</taxon>
        <taxon>Teleostei</taxon>
        <taxon>Ostariophysi</taxon>
        <taxon>Cypriniformes</taxon>
        <taxon>Cyprinidae</taxon>
        <taxon>Labeoninae</taxon>
        <taxon>Labeonini</taxon>
        <taxon>Cirrhinus</taxon>
    </lineage>
</organism>
<dbReference type="Proteomes" id="UP001558613">
    <property type="component" value="Unassembled WGS sequence"/>
</dbReference>
<keyword evidence="3" id="KW-1185">Reference proteome</keyword>
<evidence type="ECO:0000313" key="3">
    <source>
        <dbReference type="Proteomes" id="UP001558613"/>
    </source>
</evidence>
<keyword evidence="1" id="KW-0732">Signal</keyword>
<reference evidence="2 3" key="1">
    <citation type="submission" date="2023-09" db="EMBL/GenBank/DDBJ databases">
        <authorList>
            <person name="Wang M."/>
        </authorList>
    </citation>
    <scope>NUCLEOTIDE SEQUENCE [LARGE SCALE GENOMIC DNA]</scope>
    <source>
        <strain evidence="2">GT-2023</strain>
        <tissue evidence="2">Liver</tissue>
    </source>
</reference>
<comment type="caution">
    <text evidence="2">The sequence shown here is derived from an EMBL/GenBank/DDBJ whole genome shotgun (WGS) entry which is preliminary data.</text>
</comment>